<dbReference type="EMBL" id="JAVREJ010000019">
    <property type="protein sequence ID" value="MDT0352482.1"/>
    <property type="molecule type" value="Genomic_DNA"/>
</dbReference>
<feature type="transmembrane region" description="Helical" evidence="2">
    <location>
        <begin position="288"/>
        <end position="311"/>
    </location>
</feature>
<keyword evidence="2" id="KW-1133">Transmembrane helix</keyword>
<protein>
    <recommendedName>
        <fullName evidence="5">DUF2029 domain-containing protein</fullName>
    </recommendedName>
</protein>
<dbReference type="RefSeq" id="WP_311558990.1">
    <property type="nucleotide sequence ID" value="NZ_JAVREJ010000019.1"/>
</dbReference>
<organism evidence="3 4">
    <name type="scientific">Pseudonocardia charpentierae</name>
    <dbReference type="NCBI Taxonomy" id="3075545"/>
    <lineage>
        <taxon>Bacteria</taxon>
        <taxon>Bacillati</taxon>
        <taxon>Actinomycetota</taxon>
        <taxon>Actinomycetes</taxon>
        <taxon>Pseudonocardiales</taxon>
        <taxon>Pseudonocardiaceae</taxon>
        <taxon>Pseudonocardia</taxon>
    </lineage>
</organism>
<keyword evidence="2" id="KW-0472">Membrane</keyword>
<evidence type="ECO:0000313" key="4">
    <source>
        <dbReference type="Proteomes" id="UP001183202"/>
    </source>
</evidence>
<feature type="transmembrane region" description="Helical" evidence="2">
    <location>
        <begin position="123"/>
        <end position="140"/>
    </location>
</feature>
<evidence type="ECO:0000313" key="3">
    <source>
        <dbReference type="EMBL" id="MDT0352482.1"/>
    </source>
</evidence>
<proteinExistence type="predicted"/>
<keyword evidence="4" id="KW-1185">Reference proteome</keyword>
<evidence type="ECO:0008006" key="5">
    <source>
        <dbReference type="Google" id="ProtNLM"/>
    </source>
</evidence>
<accession>A0ABU2NFV8</accession>
<feature type="compositionally biased region" description="Acidic residues" evidence="1">
    <location>
        <begin position="475"/>
        <end position="486"/>
    </location>
</feature>
<feature type="transmembrane region" description="Helical" evidence="2">
    <location>
        <begin position="60"/>
        <end position="79"/>
    </location>
</feature>
<feature type="transmembrane region" description="Helical" evidence="2">
    <location>
        <begin position="194"/>
        <end position="211"/>
    </location>
</feature>
<feature type="transmembrane region" description="Helical" evidence="2">
    <location>
        <begin position="323"/>
        <end position="341"/>
    </location>
</feature>
<keyword evidence="2" id="KW-0812">Transmembrane</keyword>
<feature type="region of interest" description="Disordered" evidence="1">
    <location>
        <begin position="447"/>
        <end position="495"/>
    </location>
</feature>
<feature type="transmembrane region" description="Helical" evidence="2">
    <location>
        <begin position="99"/>
        <end position="116"/>
    </location>
</feature>
<comment type="caution">
    <text evidence="3">The sequence shown here is derived from an EMBL/GenBank/DDBJ whole genome shotgun (WGS) entry which is preliminary data.</text>
</comment>
<feature type="transmembrane region" description="Helical" evidence="2">
    <location>
        <begin position="379"/>
        <end position="397"/>
    </location>
</feature>
<gene>
    <name evidence="3" type="ORF">RM445_23420</name>
</gene>
<feature type="transmembrane region" description="Helical" evidence="2">
    <location>
        <begin position="404"/>
        <end position="420"/>
    </location>
</feature>
<reference evidence="4" key="1">
    <citation type="submission" date="2023-07" db="EMBL/GenBank/DDBJ databases">
        <title>30 novel species of actinomycetes from the DSMZ collection.</title>
        <authorList>
            <person name="Nouioui I."/>
        </authorList>
    </citation>
    <scope>NUCLEOTIDE SEQUENCE [LARGE SCALE GENOMIC DNA]</scope>
    <source>
        <strain evidence="4">DSM 45834</strain>
    </source>
</reference>
<dbReference type="Proteomes" id="UP001183202">
    <property type="component" value="Unassembled WGS sequence"/>
</dbReference>
<feature type="transmembrane region" description="Helical" evidence="2">
    <location>
        <begin position="426"/>
        <end position="443"/>
    </location>
</feature>
<sequence>MRADTRLTSFLAALGAVAVGAAVQIADGYGRPAAFVWLTVAVAAVLLAVVLPSHRTLEAVLGRMLPPVLVVALVGQLWAMLQRTPARPFDAVPSWRPTFLLAAVVVVVAACGIAVGRGVVRHLAILALLATHLALGIWTIRVQPQPWPMIDVYMFQRDSVAALLAGVDPYAITFPNPYTTGAYYGPGMVVDGRLMFGFVYPPLSVFLSVLGEWAGGDVRYAQLGAMTLAAAFMAYTRRGRLGGLAAALFLFTPRNLFVLEQSWTEPFVVLFLAATVWCAARHPRVAPYVLGLFLAVKQYAVLALPLALLIARPPMSLAGLRRTVVPAVAVAALVTLPLALWEPTGFLRAVVELQFYQPFRPEALSYLGLLAGPDLQPPFGTGVAFAVAAAVMGLALWRAARTPAGFALGVSAVFLAFFVLNKQAFANYYFFVIGALCVAVAATQQPAASRPAAEPWATGRRAKDETRTAAAESNSEPEPEPPDPDDSVSAARPTP</sequence>
<evidence type="ECO:0000256" key="2">
    <source>
        <dbReference type="SAM" id="Phobius"/>
    </source>
</evidence>
<feature type="transmembrane region" description="Helical" evidence="2">
    <location>
        <begin position="32"/>
        <end position="51"/>
    </location>
</feature>
<name>A0ABU2NFV8_9PSEU</name>
<evidence type="ECO:0000256" key="1">
    <source>
        <dbReference type="SAM" id="MobiDB-lite"/>
    </source>
</evidence>
<feature type="transmembrane region" description="Helical" evidence="2">
    <location>
        <begin position="241"/>
        <end position="259"/>
    </location>
</feature>